<evidence type="ECO:0000256" key="1">
    <source>
        <dbReference type="ARBA" id="ARBA00000085"/>
    </source>
</evidence>
<evidence type="ECO:0000313" key="6">
    <source>
        <dbReference type="EMBL" id="MFC4638632.1"/>
    </source>
</evidence>
<dbReference type="EC" id="2.7.13.3" evidence="2"/>
<dbReference type="PRINTS" id="PR00344">
    <property type="entry name" value="BCTRLSENSOR"/>
</dbReference>
<evidence type="ECO:0000256" key="2">
    <source>
        <dbReference type="ARBA" id="ARBA00012438"/>
    </source>
</evidence>
<dbReference type="InterPro" id="IPR036890">
    <property type="entry name" value="HATPase_C_sf"/>
</dbReference>
<dbReference type="SMART" id="SM00387">
    <property type="entry name" value="HATPase_c"/>
    <property type="match status" value="1"/>
</dbReference>
<dbReference type="GO" id="GO:0005524">
    <property type="term" value="F:ATP binding"/>
    <property type="evidence" value="ECO:0007669"/>
    <property type="project" value="UniProtKB-KW"/>
</dbReference>
<keyword evidence="4" id="KW-0418">Kinase</keyword>
<comment type="catalytic activity">
    <reaction evidence="1">
        <text>ATP + protein L-histidine = ADP + protein N-phospho-L-histidine.</text>
        <dbReference type="EC" id="2.7.13.3"/>
    </reaction>
</comment>
<dbReference type="EMBL" id="JBHSEI010000006">
    <property type="protein sequence ID" value="MFC4638632.1"/>
    <property type="molecule type" value="Genomic_DNA"/>
</dbReference>
<dbReference type="SUPFAM" id="SSF55874">
    <property type="entry name" value="ATPase domain of HSP90 chaperone/DNA topoisomerase II/histidine kinase"/>
    <property type="match status" value="1"/>
</dbReference>
<dbReference type="Pfam" id="PF02518">
    <property type="entry name" value="HATPase_c"/>
    <property type="match status" value="1"/>
</dbReference>
<comment type="caution">
    <text evidence="6">The sequence shown here is derived from an EMBL/GenBank/DDBJ whole genome shotgun (WGS) entry which is preliminary data.</text>
</comment>
<keyword evidence="7" id="KW-1185">Reference proteome</keyword>
<keyword evidence="6" id="KW-0547">Nucleotide-binding</keyword>
<evidence type="ECO:0000256" key="3">
    <source>
        <dbReference type="ARBA" id="ARBA00022679"/>
    </source>
</evidence>
<feature type="domain" description="Histidine kinase" evidence="5">
    <location>
        <begin position="1"/>
        <end position="142"/>
    </location>
</feature>
<protein>
    <recommendedName>
        <fullName evidence="2">histidine kinase</fullName>
        <ecNumber evidence="2">2.7.13.3</ecNumber>
    </recommendedName>
</protein>
<dbReference type="PANTHER" id="PTHR42878:SF15">
    <property type="entry name" value="BACTERIOPHYTOCHROME"/>
    <property type="match status" value="1"/>
</dbReference>
<evidence type="ECO:0000259" key="5">
    <source>
        <dbReference type="PROSITE" id="PS50109"/>
    </source>
</evidence>
<keyword evidence="3" id="KW-0808">Transferase</keyword>
<accession>A0ABV9I8J3</accession>
<reference evidence="7" key="1">
    <citation type="journal article" date="2019" name="Int. J. Syst. Evol. Microbiol.">
        <title>The Global Catalogue of Microorganisms (GCM) 10K type strain sequencing project: providing services to taxonomists for standard genome sequencing and annotation.</title>
        <authorList>
            <consortium name="The Broad Institute Genomics Platform"/>
            <consortium name="The Broad Institute Genome Sequencing Center for Infectious Disease"/>
            <person name="Wu L."/>
            <person name="Ma J."/>
        </authorList>
    </citation>
    <scope>NUCLEOTIDE SEQUENCE [LARGE SCALE GENOMIC DNA]</scope>
    <source>
        <strain evidence="7">CCUG 55995</strain>
    </source>
</reference>
<evidence type="ECO:0000313" key="7">
    <source>
        <dbReference type="Proteomes" id="UP001595952"/>
    </source>
</evidence>
<dbReference type="RefSeq" id="WP_380061634.1">
    <property type="nucleotide sequence ID" value="NZ_JBHSEI010000006.1"/>
</dbReference>
<name>A0ABV9I8J3_9DEIO</name>
<dbReference type="PANTHER" id="PTHR42878">
    <property type="entry name" value="TWO-COMPONENT HISTIDINE KINASE"/>
    <property type="match status" value="1"/>
</dbReference>
<sequence length="142" mass="16313">MLNLARTARQPLRLGLVDLGALVEQLRQDFAPDEVNRSVQWDLAPLPIVTGDPDTLRQVVVNLLSNALKYTRMRDVAVIEMWAKDREEEWAVFVRDNGVGFDARYQDKLLRVFQRLHCQDEFGGTGVGLATTRRVVQRHRSR</sequence>
<dbReference type="InterPro" id="IPR004358">
    <property type="entry name" value="Sig_transdc_His_kin-like_C"/>
</dbReference>
<dbReference type="InterPro" id="IPR005467">
    <property type="entry name" value="His_kinase_dom"/>
</dbReference>
<organism evidence="6 7">
    <name type="scientific">Deinococcus hohokamensis</name>
    <dbReference type="NCBI Taxonomy" id="309883"/>
    <lineage>
        <taxon>Bacteria</taxon>
        <taxon>Thermotogati</taxon>
        <taxon>Deinococcota</taxon>
        <taxon>Deinococci</taxon>
        <taxon>Deinococcales</taxon>
        <taxon>Deinococcaceae</taxon>
        <taxon>Deinococcus</taxon>
    </lineage>
</organism>
<proteinExistence type="predicted"/>
<dbReference type="Gene3D" id="3.30.565.10">
    <property type="entry name" value="Histidine kinase-like ATPase, C-terminal domain"/>
    <property type="match status" value="1"/>
</dbReference>
<dbReference type="InterPro" id="IPR003594">
    <property type="entry name" value="HATPase_dom"/>
</dbReference>
<evidence type="ECO:0000256" key="4">
    <source>
        <dbReference type="ARBA" id="ARBA00022777"/>
    </source>
</evidence>
<dbReference type="InterPro" id="IPR050351">
    <property type="entry name" value="BphY/WalK/GraS-like"/>
</dbReference>
<keyword evidence="6" id="KW-0067">ATP-binding</keyword>
<dbReference type="Proteomes" id="UP001595952">
    <property type="component" value="Unassembled WGS sequence"/>
</dbReference>
<gene>
    <name evidence="6" type="ORF">ACFO0D_09775</name>
</gene>
<dbReference type="PROSITE" id="PS50109">
    <property type="entry name" value="HIS_KIN"/>
    <property type="match status" value="1"/>
</dbReference>